<evidence type="ECO:0000313" key="2">
    <source>
        <dbReference type="Proteomes" id="UP000650628"/>
    </source>
</evidence>
<protein>
    <recommendedName>
        <fullName evidence="3">Ester cyclase</fullName>
    </recommendedName>
</protein>
<dbReference type="AlphaFoldDB" id="A0A8J3XFX8"/>
<dbReference type="InterPro" id="IPR032710">
    <property type="entry name" value="NTF2-like_dom_sf"/>
</dbReference>
<evidence type="ECO:0000313" key="1">
    <source>
        <dbReference type="EMBL" id="GII34968.1"/>
    </source>
</evidence>
<dbReference type="EMBL" id="BOOO01000072">
    <property type="protein sequence ID" value="GII34968.1"/>
    <property type="molecule type" value="Genomic_DNA"/>
</dbReference>
<proteinExistence type="predicted"/>
<dbReference type="Gene3D" id="3.10.450.50">
    <property type="match status" value="1"/>
</dbReference>
<dbReference type="SUPFAM" id="SSF54427">
    <property type="entry name" value="NTF2-like"/>
    <property type="match status" value="1"/>
</dbReference>
<comment type="caution">
    <text evidence="1">The sequence shown here is derived from an EMBL/GenBank/DDBJ whole genome shotgun (WGS) entry which is preliminary data.</text>
</comment>
<dbReference type="Proteomes" id="UP000650628">
    <property type="component" value="Unassembled WGS sequence"/>
</dbReference>
<dbReference type="GO" id="GO:0030638">
    <property type="term" value="P:polyketide metabolic process"/>
    <property type="evidence" value="ECO:0007669"/>
    <property type="project" value="InterPro"/>
</dbReference>
<evidence type="ECO:0008006" key="3">
    <source>
        <dbReference type="Google" id="ProtNLM"/>
    </source>
</evidence>
<accession>A0A8J3XFX8</accession>
<dbReference type="PANTHER" id="PTHR38436:SF1">
    <property type="entry name" value="ESTER CYCLASE"/>
    <property type="match status" value="1"/>
</dbReference>
<dbReference type="Pfam" id="PF07366">
    <property type="entry name" value="SnoaL"/>
    <property type="match status" value="1"/>
</dbReference>
<organism evidence="1 2">
    <name type="scientific">Planotetraspora mira</name>
    <dbReference type="NCBI Taxonomy" id="58121"/>
    <lineage>
        <taxon>Bacteria</taxon>
        <taxon>Bacillati</taxon>
        <taxon>Actinomycetota</taxon>
        <taxon>Actinomycetes</taxon>
        <taxon>Streptosporangiales</taxon>
        <taxon>Streptosporangiaceae</taxon>
        <taxon>Planotetraspora</taxon>
    </lineage>
</organism>
<name>A0A8J3XFX8_9ACTN</name>
<dbReference type="PANTHER" id="PTHR38436">
    <property type="entry name" value="POLYKETIDE CYCLASE SNOAL-LIKE DOMAIN"/>
    <property type="match status" value="1"/>
</dbReference>
<gene>
    <name evidence="1" type="ORF">Pmi06nite_84100</name>
</gene>
<sequence length="158" mass="17231">MTMSDARALKDKLFEAFNPHDLDRVLQCHSRDGVLVTPSGVAEGHDQIASFYEEVFKGFPDLRMTVWHTVFCADPAVTEWMLTGTHNGPFLLPGGGVLDGTGRPIAVRGTSTCSVGNDKIITHRIYYDQLELYSQLGGELAFDDRSSSAGEARPSPGD</sequence>
<dbReference type="InterPro" id="IPR009959">
    <property type="entry name" value="Cyclase_SnoaL-like"/>
</dbReference>
<reference evidence="1 2" key="1">
    <citation type="submission" date="2021-01" db="EMBL/GenBank/DDBJ databases">
        <title>Whole genome shotgun sequence of Planotetraspora mira NBRC 15435.</title>
        <authorList>
            <person name="Komaki H."/>
            <person name="Tamura T."/>
        </authorList>
    </citation>
    <scope>NUCLEOTIDE SEQUENCE [LARGE SCALE GENOMIC DNA]</scope>
    <source>
        <strain evidence="1 2">NBRC 15435</strain>
    </source>
</reference>
<keyword evidence="2" id="KW-1185">Reference proteome</keyword>